<dbReference type="InterPro" id="IPR050297">
    <property type="entry name" value="LipidA_mod_glycosyltrf_83"/>
</dbReference>
<feature type="transmembrane region" description="Helical" evidence="8">
    <location>
        <begin position="315"/>
        <end position="335"/>
    </location>
</feature>
<evidence type="ECO:0000256" key="7">
    <source>
        <dbReference type="ARBA" id="ARBA00023136"/>
    </source>
</evidence>
<evidence type="ECO:0000256" key="4">
    <source>
        <dbReference type="ARBA" id="ARBA00022679"/>
    </source>
</evidence>
<feature type="transmembrane region" description="Helical" evidence="8">
    <location>
        <begin position="341"/>
        <end position="361"/>
    </location>
</feature>
<comment type="subcellular location">
    <subcellularLocation>
        <location evidence="1">Cell membrane</location>
        <topology evidence="1">Multi-pass membrane protein</topology>
    </subcellularLocation>
</comment>
<evidence type="ECO:0000256" key="3">
    <source>
        <dbReference type="ARBA" id="ARBA00022676"/>
    </source>
</evidence>
<evidence type="ECO:0000259" key="9">
    <source>
        <dbReference type="Pfam" id="PF02366"/>
    </source>
</evidence>
<keyword evidence="6 8" id="KW-1133">Transmembrane helix</keyword>
<evidence type="ECO:0000256" key="5">
    <source>
        <dbReference type="ARBA" id="ARBA00022692"/>
    </source>
</evidence>
<feature type="transmembrane region" description="Helical" evidence="8">
    <location>
        <begin position="165"/>
        <end position="192"/>
    </location>
</feature>
<dbReference type="GO" id="GO:0006493">
    <property type="term" value="P:protein O-linked glycosylation"/>
    <property type="evidence" value="ECO:0007669"/>
    <property type="project" value="InterPro"/>
</dbReference>
<dbReference type="AlphaFoldDB" id="A0A2K2H5Q7"/>
<evidence type="ECO:0000313" key="11">
    <source>
        <dbReference type="Proteomes" id="UP000236340"/>
    </source>
</evidence>
<dbReference type="PANTHER" id="PTHR33908">
    <property type="entry name" value="MANNOSYLTRANSFERASE YKCB-RELATED"/>
    <property type="match status" value="1"/>
</dbReference>
<feature type="transmembrane region" description="Helical" evidence="8">
    <location>
        <begin position="394"/>
        <end position="417"/>
    </location>
</feature>
<keyword evidence="5 8" id="KW-0812">Transmembrane</keyword>
<dbReference type="OrthoDB" id="9815691at2"/>
<dbReference type="RefSeq" id="WP_103116898.1">
    <property type="nucleotide sequence ID" value="NZ_PPFX01000066.1"/>
</dbReference>
<dbReference type="GO" id="GO:0016763">
    <property type="term" value="F:pentosyltransferase activity"/>
    <property type="evidence" value="ECO:0007669"/>
    <property type="project" value="TreeGrafter"/>
</dbReference>
<feature type="transmembrane region" description="Helical" evidence="8">
    <location>
        <begin position="261"/>
        <end position="279"/>
    </location>
</feature>
<dbReference type="EMBL" id="PPFX01000066">
    <property type="protein sequence ID" value="PNU18577.1"/>
    <property type="molecule type" value="Genomic_DNA"/>
</dbReference>
<evidence type="ECO:0000256" key="1">
    <source>
        <dbReference type="ARBA" id="ARBA00004651"/>
    </source>
</evidence>
<feature type="transmembrane region" description="Helical" evidence="8">
    <location>
        <begin position="212"/>
        <end position="240"/>
    </location>
</feature>
<evidence type="ECO:0000256" key="2">
    <source>
        <dbReference type="ARBA" id="ARBA00022475"/>
    </source>
</evidence>
<evidence type="ECO:0000256" key="8">
    <source>
        <dbReference type="SAM" id="Phobius"/>
    </source>
</evidence>
<proteinExistence type="predicted"/>
<keyword evidence="7 8" id="KW-0472">Membrane</keyword>
<feature type="transmembrane region" description="Helical" evidence="8">
    <location>
        <begin position="137"/>
        <end position="153"/>
    </location>
</feature>
<dbReference type="Pfam" id="PF02366">
    <property type="entry name" value="PMT"/>
    <property type="match status" value="1"/>
</dbReference>
<feature type="transmembrane region" description="Helical" evidence="8">
    <location>
        <begin position="114"/>
        <end position="131"/>
    </location>
</feature>
<organism evidence="10 11">
    <name type="scientific">Geothermobacter hydrogeniphilus</name>
    <dbReference type="NCBI Taxonomy" id="1969733"/>
    <lineage>
        <taxon>Bacteria</taxon>
        <taxon>Pseudomonadati</taxon>
        <taxon>Thermodesulfobacteriota</taxon>
        <taxon>Desulfuromonadia</taxon>
        <taxon>Desulfuromonadales</taxon>
        <taxon>Geothermobacteraceae</taxon>
        <taxon>Geothermobacter</taxon>
    </lineage>
</organism>
<keyword evidence="3" id="KW-0328">Glycosyltransferase</keyword>
<feature type="transmembrane region" description="Helical" evidence="8">
    <location>
        <begin position="370"/>
        <end position="388"/>
    </location>
</feature>
<dbReference type="PANTHER" id="PTHR33908:SF3">
    <property type="entry name" value="UNDECAPRENYL PHOSPHATE-ALPHA-4-AMINO-4-DEOXY-L-ARABINOSE ARABINOSYL TRANSFERASE"/>
    <property type="match status" value="1"/>
</dbReference>
<accession>A0A2K2H5Q7</accession>
<dbReference type="Proteomes" id="UP000236340">
    <property type="component" value="Unassembled WGS sequence"/>
</dbReference>
<reference evidence="10 11" key="1">
    <citation type="journal article" date="2018" name="Genome Announc.">
        <title>Genome Sequence of Geothermobacter sp. HR-1 Iron Reducer from the Loihi Seamount.</title>
        <authorList>
            <person name="Smith H."/>
            <person name="Abuyen K."/>
            <person name="Tremblay J."/>
            <person name="Savalia P."/>
            <person name="Perez-Rodriguez I."/>
            <person name="Emerson D."/>
            <person name="Tully B."/>
            <person name="Amend J."/>
        </authorList>
    </citation>
    <scope>NUCLEOTIDE SEQUENCE [LARGE SCALE GENOMIC DNA]</scope>
    <source>
        <strain evidence="10 11">HR-1</strain>
    </source>
</reference>
<comment type="caution">
    <text evidence="10">The sequence shown here is derived from an EMBL/GenBank/DDBJ whole genome shotgun (WGS) entry which is preliminary data.</text>
</comment>
<feature type="transmembrane region" description="Helical" evidence="8">
    <location>
        <begin position="84"/>
        <end position="102"/>
    </location>
</feature>
<dbReference type="GO" id="GO:0009103">
    <property type="term" value="P:lipopolysaccharide biosynthetic process"/>
    <property type="evidence" value="ECO:0007669"/>
    <property type="project" value="UniProtKB-ARBA"/>
</dbReference>
<evidence type="ECO:0000256" key="6">
    <source>
        <dbReference type="ARBA" id="ARBA00022989"/>
    </source>
</evidence>
<dbReference type="GO" id="GO:0000030">
    <property type="term" value="F:mannosyltransferase activity"/>
    <property type="evidence" value="ECO:0007669"/>
    <property type="project" value="InterPro"/>
</dbReference>
<name>A0A2K2H5Q7_9BACT</name>
<keyword evidence="2" id="KW-1003">Cell membrane</keyword>
<dbReference type="GO" id="GO:0010041">
    <property type="term" value="P:response to iron(III) ion"/>
    <property type="evidence" value="ECO:0007669"/>
    <property type="project" value="TreeGrafter"/>
</dbReference>
<dbReference type="InterPro" id="IPR003342">
    <property type="entry name" value="ArnT-like_N"/>
</dbReference>
<keyword evidence="4 10" id="KW-0808">Transferase</keyword>
<evidence type="ECO:0000313" key="10">
    <source>
        <dbReference type="EMBL" id="PNU18577.1"/>
    </source>
</evidence>
<sequence>MPKKISNRLLLLLFAGYILLLLLPAGTMPLMESTEARYAEIAREMVVTGNYLEPYYNGIKHFHKPPLTYWSVAAGYKLFGMNDFGARFFGVLAAGLAVFFLYRIARLFFEKQIPALIAATIFGSSLMFLTVSRLASTEIYLTCFTLAAQYSLFRQLYDRRHWSNALLYGLFLGLGFFTKGPIILLFTLLPALLAKLWDPEHRKIFSWKETALAVAAFALVALPWYLLVAVENPGLLYYFLKVQTVDRVVTNRFHRYQPPWYFLYIFPATFFPYILFFLRGLGNWRSLAPRLKTSLIYIVAPLLVFSLAKGKHATYVLPFYGMAAILTAAAVEQLSMSRLRALAILILAPVAPALAAAGWFYPPLAGQKPWLLAAALVAGGLLVMTWRQRTTDRYWGWLAGFLLFFSSVGIWGVGIAAPQMRGYEQMATAMNRIDPQRKLDLLVYRNFLPSLSFYRNKLAVSGPGVVRETQFQTEASYRPWYPADEAALKAFLAGRKRLFVVVNSGTIDTFTGTYATRCEPVFLQRKKSAYLCRTTPEAPAAD</sequence>
<feature type="domain" description="ArnT-like N-terminal" evidence="9">
    <location>
        <begin position="12"/>
        <end position="235"/>
    </location>
</feature>
<gene>
    <name evidence="10" type="ORF">C2E25_16955</name>
</gene>
<dbReference type="GO" id="GO:0005886">
    <property type="term" value="C:plasma membrane"/>
    <property type="evidence" value="ECO:0007669"/>
    <property type="project" value="UniProtKB-SubCell"/>
</dbReference>
<protein>
    <submittedName>
        <fullName evidence="10">Phospholipid carrier-dependent glycosyltransferase</fullName>
    </submittedName>
</protein>